<comment type="similarity">
    <text evidence="2">Belongs to the UPF0057 (PMP3) family.</text>
</comment>
<name>A0ABV9HXX5_9FLAO</name>
<evidence type="ECO:0000256" key="5">
    <source>
        <dbReference type="ARBA" id="ARBA00023136"/>
    </source>
</evidence>
<reference evidence="8" key="1">
    <citation type="journal article" date="2019" name="Int. J. Syst. Evol. Microbiol.">
        <title>The Global Catalogue of Microorganisms (GCM) 10K type strain sequencing project: providing services to taxonomists for standard genome sequencing and annotation.</title>
        <authorList>
            <consortium name="The Broad Institute Genomics Platform"/>
            <consortium name="The Broad Institute Genome Sequencing Center for Infectious Disease"/>
            <person name="Wu L."/>
            <person name="Ma J."/>
        </authorList>
    </citation>
    <scope>NUCLEOTIDE SEQUENCE [LARGE SCALE GENOMIC DNA]</scope>
    <source>
        <strain evidence="8">YJ-61-S</strain>
    </source>
</reference>
<proteinExistence type="inferred from homology"/>
<dbReference type="RefSeq" id="WP_089369478.1">
    <property type="nucleotide sequence ID" value="NZ_JBHSFV010000004.1"/>
</dbReference>
<keyword evidence="5 6" id="KW-0472">Membrane</keyword>
<keyword evidence="4 6" id="KW-1133">Transmembrane helix</keyword>
<comment type="caution">
    <text evidence="7">The sequence shown here is derived from an EMBL/GenBank/DDBJ whole genome shotgun (WGS) entry which is preliminary data.</text>
</comment>
<evidence type="ECO:0000256" key="6">
    <source>
        <dbReference type="SAM" id="Phobius"/>
    </source>
</evidence>
<gene>
    <name evidence="7" type="ORF">ACFO3O_08150</name>
</gene>
<comment type="subcellular location">
    <subcellularLocation>
        <location evidence="1">Membrane</location>
    </subcellularLocation>
</comment>
<feature type="transmembrane region" description="Helical" evidence="6">
    <location>
        <begin position="29"/>
        <end position="47"/>
    </location>
</feature>
<keyword evidence="8" id="KW-1185">Reference proteome</keyword>
<accession>A0ABV9HXX5</accession>
<evidence type="ECO:0000256" key="3">
    <source>
        <dbReference type="ARBA" id="ARBA00022692"/>
    </source>
</evidence>
<evidence type="ECO:0000256" key="4">
    <source>
        <dbReference type="ARBA" id="ARBA00022989"/>
    </source>
</evidence>
<dbReference type="InterPro" id="IPR000612">
    <property type="entry name" value="PMP3"/>
</dbReference>
<dbReference type="EMBL" id="JBHSFV010000004">
    <property type="protein sequence ID" value="MFC4633875.1"/>
    <property type="molecule type" value="Genomic_DNA"/>
</dbReference>
<organism evidence="7 8">
    <name type="scientific">Dokdonia ponticola</name>
    <dbReference type="NCBI Taxonomy" id="2041041"/>
    <lineage>
        <taxon>Bacteria</taxon>
        <taxon>Pseudomonadati</taxon>
        <taxon>Bacteroidota</taxon>
        <taxon>Flavobacteriia</taxon>
        <taxon>Flavobacteriales</taxon>
        <taxon>Flavobacteriaceae</taxon>
        <taxon>Dokdonia</taxon>
    </lineage>
</organism>
<evidence type="ECO:0000313" key="7">
    <source>
        <dbReference type="EMBL" id="MFC4633875.1"/>
    </source>
</evidence>
<sequence>MSFWRVLLAIFFPPLSVIGRGCGSVLIVFLLWLCGWVPGVIAALVILNNPKNN</sequence>
<evidence type="ECO:0000256" key="1">
    <source>
        <dbReference type="ARBA" id="ARBA00004370"/>
    </source>
</evidence>
<dbReference type="Proteomes" id="UP001596043">
    <property type="component" value="Unassembled WGS sequence"/>
</dbReference>
<keyword evidence="3 6" id="KW-0812">Transmembrane</keyword>
<evidence type="ECO:0000256" key="2">
    <source>
        <dbReference type="ARBA" id="ARBA00009530"/>
    </source>
</evidence>
<evidence type="ECO:0000313" key="8">
    <source>
        <dbReference type="Proteomes" id="UP001596043"/>
    </source>
</evidence>
<dbReference type="Pfam" id="PF01679">
    <property type="entry name" value="Pmp3"/>
    <property type="match status" value="1"/>
</dbReference>
<protein>
    <submittedName>
        <fullName evidence="7">YqaE/Pmp3 family membrane protein</fullName>
    </submittedName>
</protein>